<sequence length="195" mass="21659">MPLFVEERFFPALLADDVRIVAPVLSRSQMHPPAGGCRVRVGEDSVDPPYRVYYARGDLMAAASRGGNPGLIATCLGTRHHDGFLREECVRKLLRAEEPWIAPYVIQLLGEYVLETGQAIERALPARDLRMHVGYARSNRPHLETLERRAVSYWNAYYRQDFPACRVLANLLDAARGGADDMLPVPAPFAVAGAT</sequence>
<gene>
    <name evidence="1" type="ORF">OK345_03150</name>
</gene>
<organism evidence="1 2">
    <name type="scientific">Xanthomonas chitinilytica</name>
    <dbReference type="NCBI Taxonomy" id="2989819"/>
    <lineage>
        <taxon>Bacteria</taxon>
        <taxon>Pseudomonadati</taxon>
        <taxon>Pseudomonadota</taxon>
        <taxon>Gammaproteobacteria</taxon>
        <taxon>Lysobacterales</taxon>
        <taxon>Lysobacteraceae</taxon>
        <taxon>Xanthomonas</taxon>
    </lineage>
</organism>
<protein>
    <submittedName>
        <fullName evidence="1">Uncharacterized protein</fullName>
    </submittedName>
</protein>
<keyword evidence="2" id="KW-1185">Reference proteome</keyword>
<comment type="caution">
    <text evidence="1">The sequence shown here is derived from an EMBL/GenBank/DDBJ whole genome shotgun (WGS) entry which is preliminary data.</text>
</comment>
<accession>A0ABT3JSP5</accession>
<dbReference type="RefSeq" id="WP_265126451.1">
    <property type="nucleotide sequence ID" value="NZ_JAPCHY010000002.1"/>
</dbReference>
<reference evidence="1 2" key="1">
    <citation type="submission" date="2022-10" db="EMBL/GenBank/DDBJ databases">
        <title>Xanthomonas sp. H13-6.</title>
        <authorList>
            <person name="Liu X."/>
            <person name="Deng Z."/>
            <person name="Jiang Y."/>
            <person name="Yu T."/>
            <person name="Ai J."/>
        </authorList>
    </citation>
    <scope>NUCLEOTIDE SEQUENCE [LARGE SCALE GENOMIC DNA]</scope>
    <source>
        <strain evidence="1 2">H13-6</strain>
    </source>
</reference>
<name>A0ABT3JSP5_9XANT</name>
<proteinExistence type="predicted"/>
<evidence type="ECO:0000313" key="1">
    <source>
        <dbReference type="EMBL" id="MCW4471501.1"/>
    </source>
</evidence>
<evidence type="ECO:0000313" key="2">
    <source>
        <dbReference type="Proteomes" id="UP001209922"/>
    </source>
</evidence>
<dbReference type="EMBL" id="JAPCHY010000002">
    <property type="protein sequence ID" value="MCW4471501.1"/>
    <property type="molecule type" value="Genomic_DNA"/>
</dbReference>
<dbReference type="Proteomes" id="UP001209922">
    <property type="component" value="Unassembled WGS sequence"/>
</dbReference>